<dbReference type="Proteomes" id="UP001066276">
    <property type="component" value="Chromosome 6"/>
</dbReference>
<keyword evidence="2" id="KW-1185">Reference proteome</keyword>
<accession>A0AAV7QPZ0</accession>
<sequence>MNGVASKAYARPRFELKSRSEARNCKMEIINGLRDQRTQKPPSWKGNFDQRKEKKTQTINVNEVDRAKCEVRGMHMCNQET</sequence>
<proteinExistence type="predicted"/>
<dbReference type="AlphaFoldDB" id="A0AAV7QPZ0"/>
<name>A0AAV7QPZ0_PLEWA</name>
<evidence type="ECO:0000313" key="2">
    <source>
        <dbReference type="Proteomes" id="UP001066276"/>
    </source>
</evidence>
<gene>
    <name evidence="1" type="ORF">NDU88_006795</name>
</gene>
<dbReference type="EMBL" id="JANPWB010000010">
    <property type="protein sequence ID" value="KAJ1140443.1"/>
    <property type="molecule type" value="Genomic_DNA"/>
</dbReference>
<reference evidence="1" key="1">
    <citation type="journal article" date="2022" name="bioRxiv">
        <title>Sequencing and chromosome-scale assembly of the giantPleurodeles waltlgenome.</title>
        <authorList>
            <person name="Brown T."/>
            <person name="Elewa A."/>
            <person name="Iarovenko S."/>
            <person name="Subramanian E."/>
            <person name="Araus A.J."/>
            <person name="Petzold A."/>
            <person name="Susuki M."/>
            <person name="Suzuki K.-i.T."/>
            <person name="Hayashi T."/>
            <person name="Toyoda A."/>
            <person name="Oliveira C."/>
            <person name="Osipova E."/>
            <person name="Leigh N.D."/>
            <person name="Simon A."/>
            <person name="Yun M.H."/>
        </authorList>
    </citation>
    <scope>NUCLEOTIDE SEQUENCE</scope>
    <source>
        <strain evidence="1">20211129_DDA</strain>
        <tissue evidence="1">Liver</tissue>
    </source>
</reference>
<protein>
    <submittedName>
        <fullName evidence="1">Uncharacterized protein</fullName>
    </submittedName>
</protein>
<organism evidence="1 2">
    <name type="scientific">Pleurodeles waltl</name>
    <name type="common">Iberian ribbed newt</name>
    <dbReference type="NCBI Taxonomy" id="8319"/>
    <lineage>
        <taxon>Eukaryota</taxon>
        <taxon>Metazoa</taxon>
        <taxon>Chordata</taxon>
        <taxon>Craniata</taxon>
        <taxon>Vertebrata</taxon>
        <taxon>Euteleostomi</taxon>
        <taxon>Amphibia</taxon>
        <taxon>Batrachia</taxon>
        <taxon>Caudata</taxon>
        <taxon>Salamandroidea</taxon>
        <taxon>Salamandridae</taxon>
        <taxon>Pleurodelinae</taxon>
        <taxon>Pleurodeles</taxon>
    </lineage>
</organism>
<comment type="caution">
    <text evidence="1">The sequence shown here is derived from an EMBL/GenBank/DDBJ whole genome shotgun (WGS) entry which is preliminary data.</text>
</comment>
<evidence type="ECO:0000313" key="1">
    <source>
        <dbReference type="EMBL" id="KAJ1140443.1"/>
    </source>
</evidence>